<protein>
    <submittedName>
        <fullName evidence="4">Ankyrin repeat domain 36</fullName>
    </submittedName>
</protein>
<feature type="coiled-coil region" evidence="2">
    <location>
        <begin position="1332"/>
        <end position="1366"/>
    </location>
</feature>
<feature type="repeat" description="ANK" evidence="1">
    <location>
        <begin position="81"/>
        <end position="113"/>
    </location>
</feature>
<feature type="region of interest" description="Disordered" evidence="3">
    <location>
        <begin position="840"/>
        <end position="871"/>
    </location>
</feature>
<feature type="compositionally biased region" description="Basic and acidic residues" evidence="3">
    <location>
        <begin position="1020"/>
        <end position="1036"/>
    </location>
</feature>
<dbReference type="SMART" id="SM00248">
    <property type="entry name" value="ANK"/>
    <property type="match status" value="5"/>
</dbReference>
<reference evidence="4 5" key="1">
    <citation type="submission" date="2024-08" db="EMBL/GenBank/DDBJ databases">
        <title>The draft genome of Apodemus speciosus.</title>
        <authorList>
            <person name="Nabeshima K."/>
            <person name="Suzuki S."/>
            <person name="Onuma M."/>
        </authorList>
    </citation>
    <scope>NUCLEOTIDE SEQUENCE [LARGE SCALE GENOMIC DNA]</scope>
    <source>
        <strain evidence="4">IB14-021</strain>
    </source>
</reference>
<sequence>MLEFGDIDVNITDRKKRTALHYACAHGQSEMVSLLVWYDCNIEARDRDESTALIKATQRQHEDCVRILLENGADSNAIDAHQNTALHYAIYNNDNAIATKLLAFNADTEIKTKNGYTPLILAVLENKQDMVELLLQASADINALDNCKRSALIHAVRTQSKDMIVLLLQQGANASLVDIYGATAQSYAVFETFQVLSQGPGPSCPELTTEDRHSFDTKDGCRPCSRSAREDNQRVEESADAADKLGRNLEFVKIAIQKQIRVLNATLKQVFAHRPSNSEPIEVEDEPSLSTKGLRFRSQRLHGTLQPSVTPIPGDTMPSCDLHGYRICTGPPVAQSPMLTESSLWVDYPADWPEPIRFSRQPAVYNPTEWREDMESRAVPLEESEEQVTVLPGKEANTETRELQRRGVFKEPGANDPDLPARENAKDELVSLLAPLEENKPQMKEFPVTEAAKFQTEVKLERQGVLECEEKGLEICQDHNLEAAESSESYSTLRFSTKPDVSDPEPTTGKDEYKFDTKDTGLILSTTWWLTTICSPSSRHQDKDGLEKHLLASRASLHQAKQMSPLPSQLQESQLQERAQEPEVVTASDEEDTSGISKSAVGQMLGGKLTEGEKPKGKECVINKPTQKGGEIYEGVNTNVYHKEERPPDISGKAHRTSAPPNLAHSLLDCGDTDVSAALASVALRTSPKQEEGGLGNAFSSPSSSQVVEYSGQSVTKFPLMRNKLDCENNTSELEDSFHKRKEKSSKNIESRKVKGKCPEVRVGEKPEGHEFKSQLQKTMKPKRADWQLDMGHKLKSSDASRLSNTKERSHLSEIKSWGDSTHLVSDVYRKSKGTQDLSLKPLSCKGHGEAPGRTVGTASDALPGGRATRAFKDEELQDRLSDSEFRILEEEILAWEKVHLENESVSENLLNKCEGLISDATDRQGPYLETEQAAADMDSEGTSQLDQKSLDSSENTQLSTRLKELTQICPPQELGLKDADLSETWPQTQNTPTDRTSPIHPLPAKESEQIHPPSLHLKKMSEDRKINKKHDKECAPGHPEVPSVKAHGRESLTGDVTGSIREPNKRGSGLQHTAGDVPENIRPVEEALPDNLRRKTHLKLATKGTETQVNEMEEASRGSEPCLTASGRGSSSPLKLWDTAHSDEGLRELKNSRCELPSRKPGKMENTASEVQREETEIKKIKSWSQHEEVARDKLCNLRFPLKQDEKQENAEFMFQQKKRQLRRGKEQCAESVEQTRHPELRTVITELEALEKDLRQLQGAQDQLTQTVQSSKKIRAILQRLEVRLSKLKLTLKEQSAKIEQIQNHLRHKGLPWLTHVSLGDETKKLILQTQSLECTLEKQMNKNEELLTELMRFKKLFEETKKKLNKHEGGALGGPGDLRASQYDMHVPVNMLRHEFHSLKESWETTYSKYLHMVVKLQFIEQELIAIKTEQKKCGHLLNNQKNLEKEVLRLKRWLRESETQAREQTNMENLRDANGAAMISQMDLRIKDMESQLATSGTQQHLHGGGMLRHKHHHAEEGSPAQPVSAELREQAKQSPGD</sequence>
<feature type="region of interest" description="Disordered" evidence="3">
    <location>
        <begin position="1156"/>
        <end position="1175"/>
    </location>
</feature>
<evidence type="ECO:0000256" key="1">
    <source>
        <dbReference type="PROSITE-ProRule" id="PRU00023"/>
    </source>
</evidence>
<evidence type="ECO:0000313" key="5">
    <source>
        <dbReference type="Proteomes" id="UP001623349"/>
    </source>
</evidence>
<feature type="region of interest" description="Disordered" evidence="3">
    <location>
        <begin position="486"/>
        <end position="514"/>
    </location>
</feature>
<dbReference type="Pfam" id="PF12796">
    <property type="entry name" value="Ank_2"/>
    <property type="match status" value="2"/>
</dbReference>
<dbReference type="Proteomes" id="UP001623349">
    <property type="component" value="Unassembled WGS sequence"/>
</dbReference>
<dbReference type="InterPro" id="IPR002110">
    <property type="entry name" value="Ankyrin_rpt"/>
</dbReference>
<dbReference type="InterPro" id="IPR050657">
    <property type="entry name" value="Ankyrin_repeat_domain"/>
</dbReference>
<organism evidence="4 5">
    <name type="scientific">Apodemus speciosus</name>
    <name type="common">Large Japanese field mouse</name>
    <dbReference type="NCBI Taxonomy" id="105296"/>
    <lineage>
        <taxon>Eukaryota</taxon>
        <taxon>Metazoa</taxon>
        <taxon>Chordata</taxon>
        <taxon>Craniata</taxon>
        <taxon>Vertebrata</taxon>
        <taxon>Euteleostomi</taxon>
        <taxon>Mammalia</taxon>
        <taxon>Eutheria</taxon>
        <taxon>Euarchontoglires</taxon>
        <taxon>Glires</taxon>
        <taxon>Rodentia</taxon>
        <taxon>Myomorpha</taxon>
        <taxon>Muroidea</taxon>
        <taxon>Muridae</taxon>
        <taxon>Murinae</taxon>
        <taxon>Apodemus</taxon>
    </lineage>
</organism>
<feature type="coiled-coil region" evidence="2">
    <location>
        <begin position="1242"/>
        <end position="1307"/>
    </location>
</feature>
<name>A0ABQ0F921_APOSI</name>
<keyword evidence="1" id="KW-0040">ANK repeat</keyword>
<gene>
    <name evidence="4" type="ORF">APTSU1_001100800</name>
</gene>
<feature type="repeat" description="ANK" evidence="1">
    <location>
        <begin position="114"/>
        <end position="146"/>
    </location>
</feature>
<feature type="compositionally biased region" description="Polar residues" evidence="3">
    <location>
        <begin position="486"/>
        <end position="495"/>
    </location>
</feature>
<feature type="region of interest" description="Disordered" evidence="3">
    <location>
        <begin position="558"/>
        <end position="623"/>
    </location>
</feature>
<feature type="repeat" description="ANK" evidence="1">
    <location>
        <begin position="15"/>
        <end position="47"/>
    </location>
</feature>
<feature type="region of interest" description="Disordered" evidence="3">
    <location>
        <begin position="935"/>
        <end position="958"/>
    </location>
</feature>
<comment type="caution">
    <text evidence="4">The sequence shown here is derived from an EMBL/GenBank/DDBJ whole genome shotgun (WGS) entry which is preliminary data.</text>
</comment>
<dbReference type="PROSITE" id="PS50297">
    <property type="entry name" value="ANK_REP_REGION"/>
    <property type="match status" value="3"/>
</dbReference>
<feature type="compositionally biased region" description="Basic and acidic residues" evidence="3">
    <location>
        <begin position="610"/>
        <end position="621"/>
    </location>
</feature>
<evidence type="ECO:0000256" key="2">
    <source>
        <dbReference type="SAM" id="Coils"/>
    </source>
</evidence>
<accession>A0ABQ0F921</accession>
<dbReference type="Gene3D" id="1.25.40.20">
    <property type="entry name" value="Ankyrin repeat-containing domain"/>
    <property type="match status" value="2"/>
</dbReference>
<feature type="repeat" description="ANK" evidence="1">
    <location>
        <begin position="48"/>
        <end position="80"/>
    </location>
</feature>
<feature type="region of interest" description="Disordered" evidence="3">
    <location>
        <begin position="731"/>
        <end position="758"/>
    </location>
</feature>
<feature type="compositionally biased region" description="Basic and acidic residues" evidence="3">
    <location>
        <begin position="745"/>
        <end position="758"/>
    </location>
</feature>
<evidence type="ECO:0000313" key="4">
    <source>
        <dbReference type="EMBL" id="GAB1295773.1"/>
    </source>
</evidence>
<feature type="region of interest" description="Disordered" evidence="3">
    <location>
        <begin position="1497"/>
        <end position="1542"/>
    </location>
</feature>
<keyword evidence="5" id="KW-1185">Reference proteome</keyword>
<feature type="region of interest" description="Disordered" evidence="3">
    <location>
        <begin position="974"/>
        <end position="1083"/>
    </location>
</feature>
<feature type="compositionally biased region" description="Low complexity" evidence="3">
    <location>
        <begin position="564"/>
        <end position="577"/>
    </location>
</feature>
<feature type="compositionally biased region" description="Basic and acidic residues" evidence="3">
    <location>
        <begin position="209"/>
        <end position="240"/>
    </location>
</feature>
<feature type="compositionally biased region" description="Polar residues" evidence="3">
    <location>
        <begin position="941"/>
        <end position="958"/>
    </location>
</feature>
<evidence type="ECO:0000256" key="3">
    <source>
        <dbReference type="SAM" id="MobiDB-lite"/>
    </source>
</evidence>
<feature type="region of interest" description="Disordered" evidence="3">
    <location>
        <begin position="795"/>
        <end position="814"/>
    </location>
</feature>
<dbReference type="SUPFAM" id="SSF48403">
    <property type="entry name" value="Ankyrin repeat"/>
    <property type="match status" value="1"/>
</dbReference>
<feature type="region of interest" description="Disordered" evidence="3">
    <location>
        <begin position="1106"/>
        <end position="1137"/>
    </location>
</feature>
<proteinExistence type="predicted"/>
<feature type="region of interest" description="Disordered" evidence="3">
    <location>
        <begin position="204"/>
        <end position="240"/>
    </location>
</feature>
<dbReference type="PANTHER" id="PTHR24147:SF69">
    <property type="entry name" value="ANKYRIN REPEAT DOMAIN 36"/>
    <property type="match status" value="1"/>
</dbReference>
<keyword evidence="2" id="KW-0175">Coiled coil</keyword>
<dbReference type="EMBL" id="BAAFST010000011">
    <property type="protein sequence ID" value="GAB1295773.1"/>
    <property type="molecule type" value="Genomic_DNA"/>
</dbReference>
<feature type="compositionally biased region" description="Polar residues" evidence="3">
    <location>
        <begin position="985"/>
        <end position="997"/>
    </location>
</feature>
<dbReference type="PANTHER" id="PTHR24147">
    <property type="entry name" value="ANKYRIN REPEAT DOMAIN 36-RELATED"/>
    <property type="match status" value="1"/>
</dbReference>
<dbReference type="InterPro" id="IPR036770">
    <property type="entry name" value="Ankyrin_rpt-contain_sf"/>
</dbReference>
<dbReference type="PROSITE" id="PS50088">
    <property type="entry name" value="ANK_REPEAT"/>
    <property type="match status" value="4"/>
</dbReference>